<keyword evidence="7 15" id="KW-0028">Amino-acid biosynthesis</keyword>
<comment type="caution">
    <text evidence="18">The sequence shown here is derived from an EMBL/GenBank/DDBJ whole genome shotgun (WGS) entry which is preliminary data.</text>
</comment>
<evidence type="ECO:0000256" key="6">
    <source>
        <dbReference type="ARBA" id="ARBA00020653"/>
    </source>
</evidence>
<reference evidence="18 19" key="1">
    <citation type="journal article" date="2022" name="Evol. Bioinform. Online">
        <title>Draft Genome Sequence of Oceanobacillus jordanicus Strain GSFE11, a Halotolerant Plant Growth-Promoting Bacterial Endophyte Isolated From the Jordan Valley.</title>
        <authorList>
            <person name="Alhindi T."/>
            <person name="Albdaiwi R."/>
        </authorList>
    </citation>
    <scope>NUCLEOTIDE SEQUENCE [LARGE SCALE GENOMIC DNA]</scope>
    <source>
        <strain evidence="18 19">GSFE11</strain>
    </source>
</reference>
<dbReference type="InterPro" id="IPR005256">
    <property type="entry name" value="Anth_synth_I_PabB"/>
</dbReference>
<evidence type="ECO:0000256" key="2">
    <source>
        <dbReference type="ARBA" id="ARBA00004873"/>
    </source>
</evidence>
<dbReference type="EMBL" id="JAIFZM010000006">
    <property type="protein sequence ID" value="MCG3419266.1"/>
    <property type="molecule type" value="Genomic_DNA"/>
</dbReference>
<dbReference type="EC" id="4.1.3.27" evidence="5 15"/>
<dbReference type="NCBIfam" id="TIGR00564">
    <property type="entry name" value="trpE_most"/>
    <property type="match status" value="1"/>
</dbReference>
<dbReference type="GO" id="GO:0000162">
    <property type="term" value="P:L-tryptophan biosynthetic process"/>
    <property type="evidence" value="ECO:0007669"/>
    <property type="project" value="UniProtKB-KW"/>
</dbReference>
<keyword evidence="12 15" id="KW-0456">Lyase</keyword>
<comment type="catalytic activity">
    <reaction evidence="14 15">
        <text>chorismate + L-glutamine = anthranilate + pyruvate + L-glutamate + H(+)</text>
        <dbReference type="Rhea" id="RHEA:21732"/>
        <dbReference type="ChEBI" id="CHEBI:15361"/>
        <dbReference type="ChEBI" id="CHEBI:15378"/>
        <dbReference type="ChEBI" id="CHEBI:16567"/>
        <dbReference type="ChEBI" id="CHEBI:29748"/>
        <dbReference type="ChEBI" id="CHEBI:29985"/>
        <dbReference type="ChEBI" id="CHEBI:58359"/>
        <dbReference type="EC" id="4.1.3.27"/>
    </reaction>
</comment>
<evidence type="ECO:0000256" key="4">
    <source>
        <dbReference type="ARBA" id="ARBA00011575"/>
    </source>
</evidence>
<feature type="domain" description="Anthranilate synthase component I N-terminal" evidence="17">
    <location>
        <begin position="21"/>
        <end position="157"/>
    </location>
</feature>
<dbReference type="PANTHER" id="PTHR11236">
    <property type="entry name" value="AMINOBENZOATE/ANTHRANILATE SYNTHASE"/>
    <property type="match status" value="1"/>
</dbReference>
<dbReference type="GO" id="GO:0046872">
    <property type="term" value="F:metal ion binding"/>
    <property type="evidence" value="ECO:0007669"/>
    <property type="project" value="UniProtKB-KW"/>
</dbReference>
<evidence type="ECO:0000256" key="1">
    <source>
        <dbReference type="ARBA" id="ARBA00001946"/>
    </source>
</evidence>
<gene>
    <name evidence="15 18" type="primary">trpE</name>
    <name evidence="18" type="ORF">K3T81_08890</name>
</gene>
<accession>A0AAW5B4D8</accession>
<evidence type="ECO:0000256" key="12">
    <source>
        <dbReference type="ARBA" id="ARBA00023239"/>
    </source>
</evidence>
<evidence type="ECO:0000256" key="7">
    <source>
        <dbReference type="ARBA" id="ARBA00022605"/>
    </source>
</evidence>
<evidence type="ECO:0000313" key="18">
    <source>
        <dbReference type="EMBL" id="MCG3419266.1"/>
    </source>
</evidence>
<dbReference type="InterPro" id="IPR019999">
    <property type="entry name" value="Anth_synth_I-like"/>
</dbReference>
<protein>
    <recommendedName>
        <fullName evidence="6 15">Anthranilate synthase component 1</fullName>
        <ecNumber evidence="5 15">4.1.3.27</ecNumber>
    </recommendedName>
</protein>
<feature type="domain" description="Chorismate-utilising enzyme C-terminal" evidence="16">
    <location>
        <begin position="203"/>
        <end position="456"/>
    </location>
</feature>
<comment type="function">
    <text evidence="13 15">Part of a heterotetrameric complex that catalyzes the two-step biosynthesis of anthranilate, an intermediate in the biosynthesis of L-tryptophan. In the first step, the glutamine-binding beta subunit (TrpG) of anthranilate synthase (AS) provides the glutamine amidotransferase activity which generates ammonia as a substrate that, along with chorismate, is used in the second step, catalyzed by the large alpha subunit of AS (TrpE) to produce anthranilate. In the absence of TrpG, TrpE can synthesize anthranilate directly from chorismate and high concentrations of ammonia.</text>
</comment>
<keyword evidence="9 15" id="KW-0822">Tryptophan biosynthesis</keyword>
<sequence length="471" mass="53195">MTLKSPVKQYVHYKFLKINADILTPISTFQRLPGAKKVLLESSFKHETKGRYSYIACNPYKEIIGHDNVTLVKKEGCRDEKYSQEALAYLKENLPPLEADLPVPFQGGAIGYIGYDAIRQFEAIGEALQDQLEMPDIHLMLFKTIIAFDHRNEEIYLIAMNPDQESEQTLHSRLENLKKTLSEPFPDQGIDNKPISFQPEISQAIFEERVRIAKQYNEQGDIFQVVLSQRMKAHMKSDPFSYYRKLRKANPSPYMFYIDFEDYILLGASPESLIQTNGKEILTNPIAGTRPRGATQEEDEELVNDLLHDEKEIAEHRMLLDLGRNDLGRVCEIGSISLPTFMKIERYQHVMHIVSEVKGTLKASLSSIDALISCLPAGTVSGAPKIRAMQIINQLEDTKRGVYAGGIGYIGFNQDINIALAIRSLVIKNEIAYLQTGAGIVHDSLPENEYAETLNKAKSLMEVANVDPVTR</sequence>
<dbReference type="Pfam" id="PF00425">
    <property type="entry name" value="Chorismate_bind"/>
    <property type="match status" value="1"/>
</dbReference>
<keyword evidence="11 15" id="KW-0057">Aromatic amino acid biosynthesis</keyword>
<evidence type="ECO:0000256" key="13">
    <source>
        <dbReference type="ARBA" id="ARBA00025634"/>
    </source>
</evidence>
<dbReference type="GO" id="GO:0004049">
    <property type="term" value="F:anthranilate synthase activity"/>
    <property type="evidence" value="ECO:0007669"/>
    <property type="project" value="UniProtKB-EC"/>
</dbReference>
<dbReference type="Proteomes" id="UP001199631">
    <property type="component" value="Unassembled WGS sequence"/>
</dbReference>
<evidence type="ECO:0000256" key="3">
    <source>
        <dbReference type="ARBA" id="ARBA00009562"/>
    </source>
</evidence>
<dbReference type="SUPFAM" id="SSF56322">
    <property type="entry name" value="ADC synthase"/>
    <property type="match status" value="1"/>
</dbReference>
<evidence type="ECO:0000313" key="19">
    <source>
        <dbReference type="Proteomes" id="UP001199631"/>
    </source>
</evidence>
<dbReference type="InterPro" id="IPR006805">
    <property type="entry name" value="Anth_synth_I_N"/>
</dbReference>
<evidence type="ECO:0000256" key="8">
    <source>
        <dbReference type="ARBA" id="ARBA00022723"/>
    </source>
</evidence>
<comment type="subunit">
    <text evidence="4 15">Heterotetramer consisting of two non-identical subunits: a beta subunit (TrpG) and a large alpha subunit (TrpE).</text>
</comment>
<evidence type="ECO:0000259" key="16">
    <source>
        <dbReference type="Pfam" id="PF00425"/>
    </source>
</evidence>
<dbReference type="InterPro" id="IPR015890">
    <property type="entry name" value="Chorismate_C"/>
</dbReference>
<keyword evidence="19" id="KW-1185">Reference proteome</keyword>
<evidence type="ECO:0000256" key="5">
    <source>
        <dbReference type="ARBA" id="ARBA00012266"/>
    </source>
</evidence>
<dbReference type="PANTHER" id="PTHR11236:SF48">
    <property type="entry name" value="ISOCHORISMATE SYNTHASE MENF"/>
    <property type="match status" value="1"/>
</dbReference>
<evidence type="ECO:0000256" key="10">
    <source>
        <dbReference type="ARBA" id="ARBA00022842"/>
    </source>
</evidence>
<comment type="cofactor">
    <cofactor evidence="1 15">
        <name>Mg(2+)</name>
        <dbReference type="ChEBI" id="CHEBI:18420"/>
    </cofactor>
</comment>
<organism evidence="18 19">
    <name type="scientific">Oceanobacillus jordanicus</name>
    <dbReference type="NCBI Taxonomy" id="2867266"/>
    <lineage>
        <taxon>Bacteria</taxon>
        <taxon>Bacillati</taxon>
        <taxon>Bacillota</taxon>
        <taxon>Bacilli</taxon>
        <taxon>Bacillales</taxon>
        <taxon>Bacillaceae</taxon>
        <taxon>Oceanobacillus</taxon>
    </lineage>
</organism>
<comment type="pathway">
    <text evidence="2 15">Amino-acid biosynthesis; L-tryptophan biosynthesis; L-tryptophan from chorismate: step 1/5.</text>
</comment>
<evidence type="ECO:0000259" key="17">
    <source>
        <dbReference type="Pfam" id="PF04715"/>
    </source>
</evidence>
<evidence type="ECO:0000256" key="14">
    <source>
        <dbReference type="ARBA" id="ARBA00047683"/>
    </source>
</evidence>
<dbReference type="Pfam" id="PF04715">
    <property type="entry name" value="Anth_synt_I_N"/>
    <property type="match status" value="1"/>
</dbReference>
<evidence type="ECO:0000256" key="15">
    <source>
        <dbReference type="RuleBase" id="RU364045"/>
    </source>
</evidence>
<name>A0AAW5B4D8_9BACI</name>
<dbReference type="PRINTS" id="PR00095">
    <property type="entry name" value="ANTSNTHASEI"/>
</dbReference>
<evidence type="ECO:0000256" key="11">
    <source>
        <dbReference type="ARBA" id="ARBA00023141"/>
    </source>
</evidence>
<dbReference type="InterPro" id="IPR005801">
    <property type="entry name" value="ADC_synthase"/>
</dbReference>
<keyword evidence="8 15" id="KW-0479">Metal-binding</keyword>
<proteinExistence type="inferred from homology"/>
<comment type="similarity">
    <text evidence="3 15">Belongs to the anthranilate synthase component I family.</text>
</comment>
<dbReference type="AlphaFoldDB" id="A0AAW5B4D8"/>
<keyword evidence="10 15" id="KW-0460">Magnesium</keyword>
<evidence type="ECO:0000256" key="9">
    <source>
        <dbReference type="ARBA" id="ARBA00022822"/>
    </source>
</evidence>
<dbReference type="Gene3D" id="3.60.120.10">
    <property type="entry name" value="Anthranilate synthase"/>
    <property type="match status" value="1"/>
</dbReference>